<dbReference type="Gene3D" id="3.90.79.10">
    <property type="entry name" value="Nucleoside Triphosphate Pyrophosphohydrolase"/>
    <property type="match status" value="1"/>
</dbReference>
<protein>
    <submittedName>
        <fullName evidence="4">8-oxo-dGTP diphosphatase</fullName>
        <ecNumber evidence="4">3.6.1.55</ecNumber>
    </submittedName>
</protein>
<evidence type="ECO:0000256" key="1">
    <source>
        <dbReference type="ARBA" id="ARBA00001946"/>
    </source>
</evidence>
<comment type="cofactor">
    <cofactor evidence="1">
        <name>Mg(2+)</name>
        <dbReference type="ChEBI" id="CHEBI:18420"/>
    </cofactor>
</comment>
<name>A0ABT9ZUH0_9BACI</name>
<evidence type="ECO:0000313" key="4">
    <source>
        <dbReference type="EMBL" id="MDQ0254585.1"/>
    </source>
</evidence>
<dbReference type="GO" id="GO:0035539">
    <property type="term" value="F:8-oxo-7,8-dihydrodeoxyguanosine triphosphate pyrophosphatase activity"/>
    <property type="evidence" value="ECO:0007669"/>
    <property type="project" value="UniProtKB-EC"/>
</dbReference>
<proteinExistence type="predicted"/>
<feature type="domain" description="Nudix hydrolase" evidence="3">
    <location>
        <begin position="9"/>
        <end position="136"/>
    </location>
</feature>
<dbReference type="SUPFAM" id="SSF55811">
    <property type="entry name" value="Nudix"/>
    <property type="match status" value="1"/>
</dbReference>
<dbReference type="PROSITE" id="PS51462">
    <property type="entry name" value="NUDIX"/>
    <property type="match status" value="1"/>
</dbReference>
<dbReference type="PANTHER" id="PTHR43046:SF2">
    <property type="entry name" value="8-OXO-DGTP DIPHOSPHATASE-RELATED"/>
    <property type="match status" value="1"/>
</dbReference>
<accession>A0ABT9ZUH0</accession>
<keyword evidence="5" id="KW-1185">Reference proteome</keyword>
<evidence type="ECO:0000313" key="5">
    <source>
        <dbReference type="Proteomes" id="UP001230005"/>
    </source>
</evidence>
<evidence type="ECO:0000259" key="3">
    <source>
        <dbReference type="PROSITE" id="PS51462"/>
    </source>
</evidence>
<keyword evidence="2 4" id="KW-0378">Hydrolase</keyword>
<dbReference type="EMBL" id="JAUSUG010000006">
    <property type="protein sequence ID" value="MDQ0254585.1"/>
    <property type="molecule type" value="Genomic_DNA"/>
</dbReference>
<dbReference type="Pfam" id="PF00293">
    <property type="entry name" value="NUDIX"/>
    <property type="match status" value="1"/>
</dbReference>
<sequence>MQIAIEVKQMQRVTHCILTNDDKVLMLKKPSRGWWVAPGGKMEQGESIRESVTREYFEETGITLENPKLRGIFTIIIEEKGNVVDEWMMFTFQGDKFNGQTLKESPEGALAWQPLDSINDLPMAPGDYLIFDHVLSNGDTEIMYGTFKYTENFKLLAYRLDVDGKSLKEFNRQYHS</sequence>
<comment type="caution">
    <text evidence="4">The sequence shown here is derived from an EMBL/GenBank/DDBJ whole genome shotgun (WGS) entry which is preliminary data.</text>
</comment>
<dbReference type="InterPro" id="IPR020476">
    <property type="entry name" value="Nudix_hydrolase"/>
</dbReference>
<dbReference type="InterPro" id="IPR000086">
    <property type="entry name" value="NUDIX_hydrolase_dom"/>
</dbReference>
<evidence type="ECO:0000256" key="2">
    <source>
        <dbReference type="ARBA" id="ARBA00022801"/>
    </source>
</evidence>
<gene>
    <name evidence="4" type="ORF">J2S74_001964</name>
</gene>
<dbReference type="EC" id="3.6.1.55" evidence="4"/>
<dbReference type="PRINTS" id="PR00502">
    <property type="entry name" value="NUDIXFAMILY"/>
</dbReference>
<dbReference type="CDD" id="cd18886">
    <property type="entry name" value="NUDIX_MutT_Nudt1"/>
    <property type="match status" value="1"/>
</dbReference>
<dbReference type="InterPro" id="IPR015797">
    <property type="entry name" value="NUDIX_hydrolase-like_dom_sf"/>
</dbReference>
<organism evidence="4 5">
    <name type="scientific">Evansella vedderi</name>
    <dbReference type="NCBI Taxonomy" id="38282"/>
    <lineage>
        <taxon>Bacteria</taxon>
        <taxon>Bacillati</taxon>
        <taxon>Bacillota</taxon>
        <taxon>Bacilli</taxon>
        <taxon>Bacillales</taxon>
        <taxon>Bacillaceae</taxon>
        <taxon>Evansella</taxon>
    </lineage>
</organism>
<dbReference type="PANTHER" id="PTHR43046">
    <property type="entry name" value="GDP-MANNOSE MANNOSYL HYDROLASE"/>
    <property type="match status" value="1"/>
</dbReference>
<reference evidence="4 5" key="1">
    <citation type="submission" date="2023-07" db="EMBL/GenBank/DDBJ databases">
        <title>Genomic Encyclopedia of Type Strains, Phase IV (KMG-IV): sequencing the most valuable type-strain genomes for metagenomic binning, comparative biology and taxonomic classification.</title>
        <authorList>
            <person name="Goeker M."/>
        </authorList>
    </citation>
    <scope>NUCLEOTIDE SEQUENCE [LARGE SCALE GENOMIC DNA]</scope>
    <source>
        <strain evidence="4 5">DSM 9768</strain>
    </source>
</reference>
<dbReference type="Proteomes" id="UP001230005">
    <property type="component" value="Unassembled WGS sequence"/>
</dbReference>